<proteinExistence type="predicted"/>
<name>A0ABN9XBM2_9DINO</name>
<keyword evidence="2" id="KW-1185">Reference proteome</keyword>
<protein>
    <recommendedName>
        <fullName evidence="3">Secreted protein</fullName>
    </recommendedName>
</protein>
<evidence type="ECO:0000313" key="2">
    <source>
        <dbReference type="Proteomes" id="UP001189429"/>
    </source>
</evidence>
<reference evidence="1" key="1">
    <citation type="submission" date="2023-10" db="EMBL/GenBank/DDBJ databases">
        <authorList>
            <person name="Chen Y."/>
            <person name="Shah S."/>
            <person name="Dougan E. K."/>
            <person name="Thang M."/>
            <person name="Chan C."/>
        </authorList>
    </citation>
    <scope>NUCLEOTIDE SEQUENCE [LARGE SCALE GENOMIC DNA]</scope>
</reference>
<evidence type="ECO:0000313" key="1">
    <source>
        <dbReference type="EMBL" id="CAK0896867.1"/>
    </source>
</evidence>
<comment type="caution">
    <text evidence="1">The sequence shown here is derived from an EMBL/GenBank/DDBJ whole genome shotgun (WGS) entry which is preliminary data.</text>
</comment>
<gene>
    <name evidence="1" type="ORF">PCOR1329_LOCUS75210</name>
</gene>
<evidence type="ECO:0008006" key="3">
    <source>
        <dbReference type="Google" id="ProtNLM"/>
    </source>
</evidence>
<accession>A0ABN9XBM2</accession>
<dbReference type="Proteomes" id="UP001189429">
    <property type="component" value="Unassembled WGS sequence"/>
</dbReference>
<sequence>MPGPVGPQLGSFVPVSAAVAVAFHGELGVLSVALPSCSVSSIEEGAGDGLTPQAALQFFVSQHPALAILAALARALPPLLIQFVSAARARPAFPVMLGNAERVPPLCLPRISKWKFVNMHTS</sequence>
<organism evidence="1 2">
    <name type="scientific">Prorocentrum cordatum</name>
    <dbReference type="NCBI Taxonomy" id="2364126"/>
    <lineage>
        <taxon>Eukaryota</taxon>
        <taxon>Sar</taxon>
        <taxon>Alveolata</taxon>
        <taxon>Dinophyceae</taxon>
        <taxon>Prorocentrales</taxon>
        <taxon>Prorocentraceae</taxon>
        <taxon>Prorocentrum</taxon>
    </lineage>
</organism>
<dbReference type="EMBL" id="CAUYUJ010020250">
    <property type="protein sequence ID" value="CAK0896867.1"/>
    <property type="molecule type" value="Genomic_DNA"/>
</dbReference>